<protein>
    <submittedName>
        <fullName evidence="3">Uncharacterized protein</fullName>
    </submittedName>
</protein>
<feature type="compositionally biased region" description="Basic and acidic residues" evidence="2">
    <location>
        <begin position="295"/>
        <end position="323"/>
    </location>
</feature>
<sequence length="442" mass="48211">MASSTASEPEPSPPPQPSNDIDVVGISTLVAWDLADGATEYLQAVQGGGSSSLCRPKLQVIYGSASCSALFKLQLSILLKPQRNKSKNTAQFFLFIPPENIATLSLSPASGDEPSDIVQKVLSPDAICLRFALSSPPTVVAPPVPDRIVPKNEHNAGVLASLLDLARQTNITIYLPHRALDRTRLRTLCTAASSSSLTSIDRHGTATLYGGKGGRVLEASIVDAPSENGGADGAGAPAADSPPSYDELGPGPPPAVSVLETLAKGSSDGRPSRKRLRRSSSDAGSDIPSPGGEVTAKKSRDDKASRETHHNVDGMEKHTKHTEQTELRMEQMEQRLMAHLDRRLDLFEKLVKDQIQEHKRSITEMVEQRIEAHEEQTQTDLDYLRREVESDVEEQLIGKKAELHEQFRDEREELQASLEERFAELEESITERFSSARAVLEF</sequence>
<dbReference type="AlphaFoldDB" id="A0A423WIZ5"/>
<dbReference type="OrthoDB" id="47007at2759"/>
<feature type="region of interest" description="Disordered" evidence="2">
    <location>
        <begin position="1"/>
        <end position="21"/>
    </location>
</feature>
<dbReference type="EMBL" id="LJZO01000003">
    <property type="protein sequence ID" value="ROW03382.1"/>
    <property type="molecule type" value="Genomic_DNA"/>
</dbReference>
<gene>
    <name evidence="3" type="ORF">VSDG_01228</name>
</gene>
<evidence type="ECO:0000256" key="1">
    <source>
        <dbReference type="SAM" id="Coils"/>
    </source>
</evidence>
<evidence type="ECO:0000313" key="3">
    <source>
        <dbReference type="EMBL" id="ROW03382.1"/>
    </source>
</evidence>
<dbReference type="STRING" id="252740.A0A423WIZ5"/>
<keyword evidence="4" id="KW-1185">Reference proteome</keyword>
<proteinExistence type="predicted"/>
<feature type="coiled-coil region" evidence="1">
    <location>
        <begin position="400"/>
        <end position="428"/>
    </location>
</feature>
<feature type="compositionally biased region" description="Low complexity" evidence="2">
    <location>
        <begin position="234"/>
        <end position="244"/>
    </location>
</feature>
<evidence type="ECO:0000256" key="2">
    <source>
        <dbReference type="SAM" id="MobiDB-lite"/>
    </source>
</evidence>
<name>A0A423WIZ5_CYTCH</name>
<evidence type="ECO:0000313" key="4">
    <source>
        <dbReference type="Proteomes" id="UP000284375"/>
    </source>
</evidence>
<accession>A0A423WIZ5</accession>
<organism evidence="3 4">
    <name type="scientific">Cytospora chrysosperma</name>
    <name type="common">Cytospora canker fungus</name>
    <name type="synonym">Sphaeria chrysosperma</name>
    <dbReference type="NCBI Taxonomy" id="252740"/>
    <lineage>
        <taxon>Eukaryota</taxon>
        <taxon>Fungi</taxon>
        <taxon>Dikarya</taxon>
        <taxon>Ascomycota</taxon>
        <taxon>Pezizomycotina</taxon>
        <taxon>Sordariomycetes</taxon>
        <taxon>Sordariomycetidae</taxon>
        <taxon>Diaporthales</taxon>
        <taxon>Cytosporaceae</taxon>
        <taxon>Cytospora</taxon>
    </lineage>
</organism>
<keyword evidence="1" id="KW-0175">Coiled coil</keyword>
<dbReference type="Proteomes" id="UP000284375">
    <property type="component" value="Unassembled WGS sequence"/>
</dbReference>
<feature type="region of interest" description="Disordered" evidence="2">
    <location>
        <begin position="224"/>
        <end position="323"/>
    </location>
</feature>
<reference evidence="3 4" key="1">
    <citation type="submission" date="2015-09" db="EMBL/GenBank/DDBJ databases">
        <title>Host preference determinants of Valsa canker pathogens revealed by comparative genomics.</title>
        <authorList>
            <person name="Yin Z."/>
            <person name="Huang L."/>
        </authorList>
    </citation>
    <scope>NUCLEOTIDE SEQUENCE [LARGE SCALE GENOMIC DNA]</scope>
    <source>
        <strain evidence="3 4">YSFL</strain>
    </source>
</reference>
<comment type="caution">
    <text evidence="3">The sequence shown here is derived from an EMBL/GenBank/DDBJ whole genome shotgun (WGS) entry which is preliminary data.</text>
</comment>